<evidence type="ECO:0000313" key="1">
    <source>
        <dbReference type="EMBL" id="JAD51494.1"/>
    </source>
</evidence>
<organism evidence="1">
    <name type="scientific">Arundo donax</name>
    <name type="common">Giant reed</name>
    <name type="synonym">Donax arundinaceus</name>
    <dbReference type="NCBI Taxonomy" id="35708"/>
    <lineage>
        <taxon>Eukaryota</taxon>
        <taxon>Viridiplantae</taxon>
        <taxon>Streptophyta</taxon>
        <taxon>Embryophyta</taxon>
        <taxon>Tracheophyta</taxon>
        <taxon>Spermatophyta</taxon>
        <taxon>Magnoliopsida</taxon>
        <taxon>Liliopsida</taxon>
        <taxon>Poales</taxon>
        <taxon>Poaceae</taxon>
        <taxon>PACMAD clade</taxon>
        <taxon>Arundinoideae</taxon>
        <taxon>Arundineae</taxon>
        <taxon>Arundo</taxon>
    </lineage>
</organism>
<sequence length="91" mass="9611">MREAAPSHADGKVVLPRGCPVQHRRSAPPAGPCRRGLWHLLLSSIAAASGFDLLAVSIPAHPNFVIFPFACSRFCSPAGFCGRPAADGRFS</sequence>
<dbReference type="AlphaFoldDB" id="A0A0A9AII2"/>
<protein>
    <submittedName>
        <fullName evidence="1">Uncharacterized protein</fullName>
    </submittedName>
</protein>
<accession>A0A0A9AII2</accession>
<proteinExistence type="predicted"/>
<dbReference type="EMBL" id="GBRH01246401">
    <property type="protein sequence ID" value="JAD51494.1"/>
    <property type="molecule type" value="Transcribed_RNA"/>
</dbReference>
<reference evidence="1" key="1">
    <citation type="submission" date="2014-09" db="EMBL/GenBank/DDBJ databases">
        <authorList>
            <person name="Magalhaes I.L.F."/>
            <person name="Oliveira U."/>
            <person name="Santos F.R."/>
            <person name="Vidigal T.H.D.A."/>
            <person name="Brescovit A.D."/>
            <person name="Santos A.J."/>
        </authorList>
    </citation>
    <scope>NUCLEOTIDE SEQUENCE</scope>
    <source>
        <tissue evidence="1">Shoot tissue taken approximately 20 cm above the soil surface</tissue>
    </source>
</reference>
<reference evidence="1" key="2">
    <citation type="journal article" date="2015" name="Data Brief">
        <title>Shoot transcriptome of the giant reed, Arundo donax.</title>
        <authorList>
            <person name="Barrero R.A."/>
            <person name="Guerrero F.D."/>
            <person name="Moolhuijzen P."/>
            <person name="Goolsby J.A."/>
            <person name="Tidwell J."/>
            <person name="Bellgard S.E."/>
            <person name="Bellgard M.I."/>
        </authorList>
    </citation>
    <scope>NUCLEOTIDE SEQUENCE</scope>
    <source>
        <tissue evidence="1">Shoot tissue taken approximately 20 cm above the soil surface</tissue>
    </source>
</reference>
<name>A0A0A9AII2_ARUDO</name>